<gene>
    <name evidence="3" type="ORF">CKO31_12580</name>
</gene>
<comment type="caution">
    <text evidence="3">The sequence shown here is derived from an EMBL/GenBank/DDBJ whole genome shotgun (WGS) entry which is preliminary data.</text>
</comment>
<dbReference type="PANTHER" id="PTHR34957:SF1">
    <property type="entry name" value="NUCLEAR TRANSPORT FACTOR 2 (NTF2) FAMILY PROTEIN"/>
    <property type="match status" value="1"/>
</dbReference>
<organism evidence="3 4">
    <name type="scientific">Thiohalocapsa halophila</name>
    <dbReference type="NCBI Taxonomy" id="69359"/>
    <lineage>
        <taxon>Bacteria</taxon>
        <taxon>Pseudomonadati</taxon>
        <taxon>Pseudomonadota</taxon>
        <taxon>Gammaproteobacteria</taxon>
        <taxon>Chromatiales</taxon>
        <taxon>Chromatiaceae</taxon>
        <taxon>Thiohalocapsa</taxon>
    </lineage>
</organism>
<sequence length="151" mass="16156">MSDAPFSTADAAENAFYRAFAGTDLTAMARVWHDGDEARCIHPGGGLLSGAGAVLDSWRQIFAGAAAPTVRHRLLHRTGAGGLSIHLVEEQIGPGDDPERGLTRILATNVYRQTTDGWRMVLHHATLPLVESQQESPAPPSRAPTSGDRLH</sequence>
<reference evidence="3 4" key="1">
    <citation type="journal article" date="2020" name="Microorganisms">
        <title>Osmotic Adaptation and Compatible Solute Biosynthesis of Phototrophic Bacteria as Revealed from Genome Analyses.</title>
        <authorList>
            <person name="Imhoff J.F."/>
            <person name="Rahn T."/>
            <person name="Kunzel S."/>
            <person name="Keller A."/>
            <person name="Neulinger S.C."/>
        </authorList>
    </citation>
    <scope>NUCLEOTIDE SEQUENCE [LARGE SCALE GENOMIC DNA]</scope>
    <source>
        <strain evidence="3 4">DSM 6210</strain>
    </source>
</reference>
<protein>
    <recommendedName>
        <fullName evidence="2">SnoaL-like domain-containing protein</fullName>
    </recommendedName>
</protein>
<dbReference type="SUPFAM" id="SSF54427">
    <property type="entry name" value="NTF2-like"/>
    <property type="match status" value="1"/>
</dbReference>
<dbReference type="EMBL" id="NRRV01000028">
    <property type="protein sequence ID" value="MBK1631564.1"/>
    <property type="molecule type" value="Genomic_DNA"/>
</dbReference>
<dbReference type="PANTHER" id="PTHR34957">
    <property type="entry name" value="NUCLEAR TRANSPORT FACTOR 2 (NTF2) FAMILY PROTEIN"/>
    <property type="match status" value="1"/>
</dbReference>
<accession>A0ABS1CI32</accession>
<keyword evidence="4" id="KW-1185">Reference proteome</keyword>
<evidence type="ECO:0000256" key="1">
    <source>
        <dbReference type="SAM" id="MobiDB-lite"/>
    </source>
</evidence>
<dbReference type="Proteomes" id="UP000748752">
    <property type="component" value="Unassembled WGS sequence"/>
</dbReference>
<feature type="domain" description="SnoaL-like" evidence="2">
    <location>
        <begin position="12"/>
        <end position="128"/>
    </location>
</feature>
<dbReference type="Pfam" id="PF13474">
    <property type="entry name" value="SnoaL_3"/>
    <property type="match status" value="1"/>
</dbReference>
<feature type="region of interest" description="Disordered" evidence="1">
    <location>
        <begin position="129"/>
        <end position="151"/>
    </location>
</feature>
<dbReference type="RefSeq" id="WP_200238008.1">
    <property type="nucleotide sequence ID" value="NZ_NRRV01000028.1"/>
</dbReference>
<dbReference type="InterPro" id="IPR032710">
    <property type="entry name" value="NTF2-like_dom_sf"/>
</dbReference>
<dbReference type="InterPro" id="IPR037401">
    <property type="entry name" value="SnoaL-like"/>
</dbReference>
<dbReference type="Gene3D" id="3.10.450.50">
    <property type="match status" value="1"/>
</dbReference>
<proteinExistence type="predicted"/>
<name>A0ABS1CI32_9GAMM</name>
<evidence type="ECO:0000259" key="2">
    <source>
        <dbReference type="Pfam" id="PF13474"/>
    </source>
</evidence>
<evidence type="ECO:0000313" key="4">
    <source>
        <dbReference type="Proteomes" id="UP000748752"/>
    </source>
</evidence>
<evidence type="ECO:0000313" key="3">
    <source>
        <dbReference type="EMBL" id="MBK1631564.1"/>
    </source>
</evidence>